<comment type="miscellaneous">
    <text evidence="16">The active site is a redox-active disulfide bond.</text>
</comment>
<keyword evidence="7 14" id="KW-0274">FAD</keyword>
<keyword evidence="11 16" id="KW-0676">Redox-active center</keyword>
<evidence type="ECO:0000256" key="12">
    <source>
        <dbReference type="ARBA" id="ARBA00049187"/>
    </source>
</evidence>
<comment type="cofactor">
    <cofactor evidence="14 16">
        <name>FAD</name>
        <dbReference type="ChEBI" id="CHEBI:57692"/>
    </cofactor>
    <text evidence="14 16">Binds 1 FAD per subunit.</text>
</comment>
<evidence type="ECO:0000256" key="5">
    <source>
        <dbReference type="ARBA" id="ARBA00022490"/>
    </source>
</evidence>
<feature type="active site" description="Proton acceptor" evidence="13">
    <location>
        <position position="453"/>
    </location>
</feature>
<keyword evidence="6 16" id="KW-0285">Flavoprotein</keyword>
<name>A0A3N0GNR5_9ACTN</name>
<dbReference type="InterPro" id="IPR036188">
    <property type="entry name" value="FAD/NAD-bd_sf"/>
</dbReference>
<dbReference type="GO" id="GO:0005737">
    <property type="term" value="C:cytoplasm"/>
    <property type="evidence" value="ECO:0007669"/>
    <property type="project" value="UniProtKB-SubCell"/>
</dbReference>
<evidence type="ECO:0000256" key="14">
    <source>
        <dbReference type="PIRSR" id="PIRSR000350-3"/>
    </source>
</evidence>
<feature type="binding site" evidence="14">
    <location>
        <position position="320"/>
    </location>
    <ligand>
        <name>FAD</name>
        <dbReference type="ChEBI" id="CHEBI:57692"/>
    </ligand>
</feature>
<dbReference type="InterPro" id="IPR012999">
    <property type="entry name" value="Pyr_OxRdtase_I_AS"/>
</dbReference>
<dbReference type="PROSITE" id="PS00076">
    <property type="entry name" value="PYRIDINE_REDOX_1"/>
    <property type="match status" value="1"/>
</dbReference>
<dbReference type="GO" id="GO:0050660">
    <property type="term" value="F:flavin adenine dinucleotide binding"/>
    <property type="evidence" value="ECO:0007669"/>
    <property type="project" value="InterPro"/>
</dbReference>
<dbReference type="PRINTS" id="PR00368">
    <property type="entry name" value="FADPNR"/>
</dbReference>
<dbReference type="SUPFAM" id="SSF51905">
    <property type="entry name" value="FAD/NAD(P)-binding domain"/>
    <property type="match status" value="1"/>
</dbReference>
<dbReference type="PANTHER" id="PTHR22912">
    <property type="entry name" value="DISULFIDE OXIDOREDUCTASE"/>
    <property type="match status" value="1"/>
</dbReference>
<evidence type="ECO:0000256" key="11">
    <source>
        <dbReference type="ARBA" id="ARBA00023284"/>
    </source>
</evidence>
<evidence type="ECO:0000259" key="18">
    <source>
        <dbReference type="Pfam" id="PF07992"/>
    </source>
</evidence>
<evidence type="ECO:0000256" key="7">
    <source>
        <dbReference type="ARBA" id="ARBA00022827"/>
    </source>
</evidence>
<dbReference type="InterPro" id="IPR006258">
    <property type="entry name" value="Lipoamide_DH"/>
</dbReference>
<evidence type="ECO:0000256" key="4">
    <source>
        <dbReference type="ARBA" id="ARBA00016961"/>
    </source>
</evidence>
<evidence type="ECO:0000256" key="15">
    <source>
        <dbReference type="PIRSR" id="PIRSR000350-4"/>
    </source>
</evidence>
<keyword evidence="14" id="KW-0547">Nucleotide-binding</keyword>
<gene>
    <name evidence="19" type="primary">lpdA</name>
    <name evidence="19" type="ORF">EFL26_14170</name>
</gene>
<organism evidence="19 20">
    <name type="scientific">Nocardioides pocheonensis</name>
    <dbReference type="NCBI Taxonomy" id="661485"/>
    <lineage>
        <taxon>Bacteria</taxon>
        <taxon>Bacillati</taxon>
        <taxon>Actinomycetota</taxon>
        <taxon>Actinomycetes</taxon>
        <taxon>Propionibacteriales</taxon>
        <taxon>Nocardioidaceae</taxon>
        <taxon>Nocardioides</taxon>
    </lineage>
</organism>
<keyword evidence="10" id="KW-1015">Disulfide bond</keyword>
<evidence type="ECO:0000256" key="3">
    <source>
        <dbReference type="ARBA" id="ARBA00012608"/>
    </source>
</evidence>
<dbReference type="GO" id="GO:0004148">
    <property type="term" value="F:dihydrolipoyl dehydrogenase (NADH) activity"/>
    <property type="evidence" value="ECO:0007669"/>
    <property type="project" value="UniProtKB-EC"/>
</dbReference>
<dbReference type="AlphaFoldDB" id="A0A3N0GNR5"/>
<dbReference type="PRINTS" id="PR00411">
    <property type="entry name" value="PNDRDTASEI"/>
</dbReference>
<comment type="catalytic activity">
    <reaction evidence="12 16">
        <text>N(6)-[(R)-dihydrolipoyl]-L-lysyl-[protein] + NAD(+) = N(6)-[(R)-lipoyl]-L-lysyl-[protein] + NADH + H(+)</text>
        <dbReference type="Rhea" id="RHEA:15045"/>
        <dbReference type="Rhea" id="RHEA-COMP:10474"/>
        <dbReference type="Rhea" id="RHEA-COMP:10475"/>
        <dbReference type="ChEBI" id="CHEBI:15378"/>
        <dbReference type="ChEBI" id="CHEBI:57540"/>
        <dbReference type="ChEBI" id="CHEBI:57945"/>
        <dbReference type="ChEBI" id="CHEBI:83099"/>
        <dbReference type="ChEBI" id="CHEBI:83100"/>
        <dbReference type="EC" id="1.8.1.4"/>
    </reaction>
</comment>
<dbReference type="NCBIfam" id="TIGR01350">
    <property type="entry name" value="lipoamide_DH"/>
    <property type="match status" value="1"/>
</dbReference>
<evidence type="ECO:0000256" key="1">
    <source>
        <dbReference type="ARBA" id="ARBA00004496"/>
    </source>
</evidence>
<dbReference type="InterPro" id="IPR004099">
    <property type="entry name" value="Pyr_nucl-diS_OxRdtase_dimer"/>
</dbReference>
<evidence type="ECO:0000256" key="13">
    <source>
        <dbReference type="PIRSR" id="PIRSR000350-2"/>
    </source>
</evidence>
<dbReference type="FunFam" id="3.30.390.30:FF:000001">
    <property type="entry name" value="Dihydrolipoyl dehydrogenase"/>
    <property type="match status" value="1"/>
</dbReference>
<accession>A0A3N0GNR5</accession>
<evidence type="ECO:0000256" key="16">
    <source>
        <dbReference type="RuleBase" id="RU003692"/>
    </source>
</evidence>
<feature type="binding site" evidence="14">
    <location>
        <position position="132"/>
    </location>
    <ligand>
        <name>FAD</name>
        <dbReference type="ChEBI" id="CHEBI:57692"/>
    </ligand>
</feature>
<dbReference type="SUPFAM" id="SSF55424">
    <property type="entry name" value="FAD/NAD-linked reductases, dimerisation (C-terminal) domain"/>
    <property type="match status" value="1"/>
</dbReference>
<dbReference type="InterPro" id="IPR050151">
    <property type="entry name" value="Class-I_Pyr_Nuc-Dis_Oxidored"/>
</dbReference>
<dbReference type="GO" id="GO:0006103">
    <property type="term" value="P:2-oxoglutarate metabolic process"/>
    <property type="evidence" value="ECO:0007669"/>
    <property type="project" value="TreeGrafter"/>
</dbReference>
<feature type="disulfide bond" description="Redox-active" evidence="15">
    <location>
        <begin position="60"/>
        <end position="65"/>
    </location>
</feature>
<protein>
    <recommendedName>
        <fullName evidence="4 16">Dihydrolipoyl dehydrogenase</fullName>
        <ecNumber evidence="3 16">1.8.1.4</ecNumber>
    </recommendedName>
</protein>
<feature type="binding site" evidence="14">
    <location>
        <begin position="193"/>
        <end position="200"/>
    </location>
    <ligand>
        <name>NAD(+)</name>
        <dbReference type="ChEBI" id="CHEBI:57540"/>
    </ligand>
</feature>
<comment type="similarity">
    <text evidence="2 16">Belongs to the class-I pyridine nucleotide-disulfide oxidoreductase family.</text>
</comment>
<feature type="domain" description="FAD/NAD(P)-binding" evidence="18">
    <location>
        <begin position="23"/>
        <end position="335"/>
    </location>
</feature>
<evidence type="ECO:0000256" key="2">
    <source>
        <dbReference type="ARBA" id="ARBA00007532"/>
    </source>
</evidence>
<dbReference type="OrthoDB" id="4763248at2"/>
<feature type="domain" description="Pyridine nucleotide-disulphide oxidoreductase dimerisation" evidence="17">
    <location>
        <begin position="355"/>
        <end position="463"/>
    </location>
</feature>
<feature type="binding site" evidence="14">
    <location>
        <position position="69"/>
    </location>
    <ligand>
        <name>FAD</name>
        <dbReference type="ChEBI" id="CHEBI:57692"/>
    </ligand>
</feature>
<keyword evidence="8 16" id="KW-0560">Oxidoreductase</keyword>
<feature type="binding site" evidence="14">
    <location>
        <position position="216"/>
    </location>
    <ligand>
        <name>NAD(+)</name>
        <dbReference type="ChEBI" id="CHEBI:57540"/>
    </ligand>
</feature>
<reference evidence="19 20" key="1">
    <citation type="submission" date="2018-11" db="EMBL/GenBank/DDBJ databases">
        <authorList>
            <person name="Li F."/>
        </authorList>
    </citation>
    <scope>NUCLEOTIDE SEQUENCE [LARGE SCALE GENOMIC DNA]</scope>
    <source>
        <strain evidence="19 20">Gsoil 818</strain>
    </source>
</reference>
<dbReference type="EMBL" id="RJSF01000040">
    <property type="protein sequence ID" value="RNM14077.1"/>
    <property type="molecule type" value="Genomic_DNA"/>
</dbReference>
<dbReference type="Pfam" id="PF07992">
    <property type="entry name" value="Pyr_redox_2"/>
    <property type="match status" value="1"/>
</dbReference>
<evidence type="ECO:0000259" key="17">
    <source>
        <dbReference type="Pfam" id="PF02852"/>
    </source>
</evidence>
<dbReference type="InterPro" id="IPR023753">
    <property type="entry name" value="FAD/NAD-binding_dom"/>
</dbReference>
<comment type="caution">
    <text evidence="19">The sequence shown here is derived from an EMBL/GenBank/DDBJ whole genome shotgun (WGS) entry which is preliminary data.</text>
</comment>
<dbReference type="InterPro" id="IPR001100">
    <property type="entry name" value="Pyr_nuc-diS_OxRdtase"/>
</dbReference>
<evidence type="ECO:0000313" key="20">
    <source>
        <dbReference type="Proteomes" id="UP000279994"/>
    </source>
</evidence>
<dbReference type="Pfam" id="PF02852">
    <property type="entry name" value="Pyr_redox_dim"/>
    <property type="match status" value="1"/>
</dbReference>
<dbReference type="Gene3D" id="3.50.50.60">
    <property type="entry name" value="FAD/NAD(P)-binding domain"/>
    <property type="match status" value="2"/>
</dbReference>
<evidence type="ECO:0000256" key="9">
    <source>
        <dbReference type="ARBA" id="ARBA00023027"/>
    </source>
</evidence>
<keyword evidence="20" id="KW-1185">Reference proteome</keyword>
<evidence type="ECO:0000256" key="10">
    <source>
        <dbReference type="ARBA" id="ARBA00023157"/>
    </source>
</evidence>
<dbReference type="InterPro" id="IPR016156">
    <property type="entry name" value="FAD/NAD-linked_Rdtase_dimer_sf"/>
</dbReference>
<dbReference type="PANTHER" id="PTHR22912:SF217">
    <property type="entry name" value="DIHYDROLIPOYL DEHYDROGENASE"/>
    <property type="match status" value="1"/>
</dbReference>
<keyword evidence="5" id="KW-0963">Cytoplasm</keyword>
<evidence type="ECO:0000256" key="6">
    <source>
        <dbReference type="ARBA" id="ARBA00022630"/>
    </source>
</evidence>
<proteinExistence type="inferred from homology"/>
<evidence type="ECO:0000313" key="19">
    <source>
        <dbReference type="EMBL" id="RNM14077.1"/>
    </source>
</evidence>
<evidence type="ECO:0000256" key="8">
    <source>
        <dbReference type="ARBA" id="ARBA00023002"/>
    </source>
</evidence>
<dbReference type="EC" id="1.8.1.4" evidence="3 16"/>
<sequence>MTRVGREGDVRTSGGAVADASQYDVVILGAGSGGYACALRAAQLGLTVALVEKSKVGGTCLHVGCIPTKALLHAAEVADSARESEQFGVRATFDGVDMAGVNAYKDGVVSRLFKGLTGLIKGRGITVVEGEGRLVAPDAVEVDGTRYVGRHVVLASGSYARSLPGLEVDGERVLTSEHALTLDRVPASVVVLGGGVIGCEFASVWRSFGAEVTIVEALPRLVAGEDEDSSKQLERAFRKRKIKALTGTPFKAVERTDAGVRVHVENGEPIEAEILLVAVGRGPATQGLGYEEQGIAMDRGFVLADERCRTNVPNVFAVGDIVPGLQLAHRGFAQGIFVAEEIAGLGPAVIRDAGIPRVTYSDPEIASVGLTEAQAREQVGDDAVETLVYDLGGNGKSQILKTQGSVKLVRQKDGPVLGVHLVGARVGELIGEAQLIYNWEAFPEDVAPLVHAHPTQNEALGEAHLALAGKPLHAHS</sequence>
<dbReference type="PIRSF" id="PIRSF000350">
    <property type="entry name" value="Mercury_reductase_MerA"/>
    <property type="match status" value="1"/>
</dbReference>
<dbReference type="Gene3D" id="3.30.390.30">
    <property type="match status" value="1"/>
</dbReference>
<keyword evidence="9 14" id="KW-0520">NAD</keyword>
<feature type="binding site" evidence="14">
    <location>
        <position position="280"/>
    </location>
    <ligand>
        <name>NAD(+)</name>
        <dbReference type="ChEBI" id="CHEBI:57540"/>
    </ligand>
</feature>
<comment type="subcellular location">
    <subcellularLocation>
        <location evidence="1">Cytoplasm</location>
    </subcellularLocation>
</comment>
<dbReference type="Proteomes" id="UP000279994">
    <property type="component" value="Unassembled WGS sequence"/>
</dbReference>